<feature type="transmembrane region" description="Helical" evidence="5">
    <location>
        <begin position="254"/>
        <end position="274"/>
    </location>
</feature>
<feature type="transmembrane region" description="Helical" evidence="5">
    <location>
        <begin position="280"/>
        <end position="300"/>
    </location>
</feature>
<comment type="caution">
    <text evidence="6">The sequence shown here is derived from an EMBL/GenBank/DDBJ whole genome shotgun (WGS) entry which is preliminary data.</text>
</comment>
<feature type="transmembrane region" description="Helical" evidence="5">
    <location>
        <begin position="38"/>
        <end position="58"/>
    </location>
</feature>
<dbReference type="GO" id="GO:0046583">
    <property type="term" value="F:monoatomic cation efflux transmembrane transporter activity"/>
    <property type="evidence" value="ECO:0007669"/>
    <property type="project" value="TreeGrafter"/>
</dbReference>
<dbReference type="InterPro" id="IPR038665">
    <property type="entry name" value="Voltage-dep_anion_channel_sf"/>
</dbReference>
<evidence type="ECO:0000256" key="2">
    <source>
        <dbReference type="ARBA" id="ARBA00022692"/>
    </source>
</evidence>
<proteinExistence type="predicted"/>
<protein>
    <submittedName>
        <fullName evidence="6">Tellurite resistance protein</fullName>
    </submittedName>
</protein>
<comment type="subcellular location">
    <subcellularLocation>
        <location evidence="1">Membrane</location>
        <topology evidence="1">Multi-pass membrane protein</topology>
    </subcellularLocation>
</comment>
<sequence length="316" mass="37317">MKQKLQFFPVTIFSMVMGMTGLSILIGKFYHLQWLPYILYPISIYVASALFLTFLLLYGLKWIYYPAEVKNDFHHRIRINFFSAISISLLLISIDYYSFMPLLAVPLWWIGMLLHSFLLLKTIRFWIEHNFELQHFNPAWFIPVVGVILIPICGVDIAPPFLSYFYFSIGFFFWIILFVLFLYRAVFHVQLPEKFIPTFFILIAPPAVGFVSYMRITTSFDNFSLFLLFIGYFFLILLAFMVKNFMKLRFFVSWWAFTFPLSAISIASVAAYQITHMPFFEIISWILFFVTVATIGIVAWQTIVNMRIERICVEEE</sequence>
<reference evidence="6 7" key="1">
    <citation type="submission" date="2020-08" db="EMBL/GenBank/DDBJ databases">
        <title>Genomic Encyclopedia of Type Strains, Phase IV (KMG-IV): sequencing the most valuable type-strain genomes for metagenomic binning, comparative biology and taxonomic classification.</title>
        <authorList>
            <person name="Goeker M."/>
        </authorList>
    </citation>
    <scope>NUCLEOTIDE SEQUENCE [LARGE SCALE GENOMIC DNA]</scope>
    <source>
        <strain evidence="6 7">DSM 27471</strain>
    </source>
</reference>
<feature type="transmembrane region" description="Helical" evidence="5">
    <location>
        <begin position="79"/>
        <end position="99"/>
    </location>
</feature>
<feature type="transmembrane region" description="Helical" evidence="5">
    <location>
        <begin position="105"/>
        <end position="127"/>
    </location>
</feature>
<evidence type="ECO:0000256" key="5">
    <source>
        <dbReference type="SAM" id="Phobius"/>
    </source>
</evidence>
<evidence type="ECO:0000256" key="1">
    <source>
        <dbReference type="ARBA" id="ARBA00004141"/>
    </source>
</evidence>
<evidence type="ECO:0000313" key="6">
    <source>
        <dbReference type="EMBL" id="MBB3187166.1"/>
    </source>
</evidence>
<dbReference type="Proteomes" id="UP000544222">
    <property type="component" value="Unassembled WGS sequence"/>
</dbReference>
<feature type="transmembrane region" description="Helical" evidence="5">
    <location>
        <begin position="7"/>
        <end position="26"/>
    </location>
</feature>
<dbReference type="Gene3D" id="1.50.10.150">
    <property type="entry name" value="Voltage-dependent anion channel"/>
    <property type="match status" value="1"/>
</dbReference>
<dbReference type="CDD" id="cd09323">
    <property type="entry name" value="TDT_SLAC1_like"/>
    <property type="match status" value="1"/>
</dbReference>
<dbReference type="GO" id="GO:0005886">
    <property type="term" value="C:plasma membrane"/>
    <property type="evidence" value="ECO:0007669"/>
    <property type="project" value="TreeGrafter"/>
</dbReference>
<evidence type="ECO:0000256" key="3">
    <source>
        <dbReference type="ARBA" id="ARBA00022989"/>
    </source>
</evidence>
<keyword evidence="4 5" id="KW-0472">Membrane</keyword>
<keyword evidence="3 5" id="KW-1133">Transmembrane helix</keyword>
<dbReference type="EMBL" id="JACHYB010000001">
    <property type="protein sequence ID" value="MBB3187166.1"/>
    <property type="molecule type" value="Genomic_DNA"/>
</dbReference>
<accession>A0A7W5DQK3</accession>
<name>A0A7W5DQK3_9PORP</name>
<dbReference type="InterPro" id="IPR004695">
    <property type="entry name" value="SLAC1/Mae1/Ssu1/TehA"/>
</dbReference>
<organism evidence="6 7">
    <name type="scientific">Microbacter margulisiae</name>
    <dbReference type="NCBI Taxonomy" id="1350067"/>
    <lineage>
        <taxon>Bacteria</taxon>
        <taxon>Pseudomonadati</taxon>
        <taxon>Bacteroidota</taxon>
        <taxon>Bacteroidia</taxon>
        <taxon>Bacteroidales</taxon>
        <taxon>Porphyromonadaceae</taxon>
        <taxon>Microbacter</taxon>
    </lineage>
</organism>
<feature type="transmembrane region" description="Helical" evidence="5">
    <location>
        <begin position="222"/>
        <end position="242"/>
    </location>
</feature>
<dbReference type="PANTHER" id="PTHR37955">
    <property type="entry name" value="TELLURITE RESISTANCE PROTEIN TEHA"/>
    <property type="match status" value="1"/>
</dbReference>
<keyword evidence="7" id="KW-1185">Reference proteome</keyword>
<dbReference type="AlphaFoldDB" id="A0A7W5DQK3"/>
<dbReference type="InterPro" id="IPR052951">
    <property type="entry name" value="Tellurite_res_ion_channel"/>
</dbReference>
<dbReference type="Pfam" id="PF03595">
    <property type="entry name" value="SLAC1"/>
    <property type="match status" value="1"/>
</dbReference>
<feature type="transmembrane region" description="Helical" evidence="5">
    <location>
        <begin position="139"/>
        <end position="158"/>
    </location>
</feature>
<keyword evidence="2 5" id="KW-0812">Transmembrane</keyword>
<evidence type="ECO:0000256" key="4">
    <source>
        <dbReference type="ARBA" id="ARBA00023136"/>
    </source>
</evidence>
<feature type="transmembrane region" description="Helical" evidence="5">
    <location>
        <begin position="164"/>
        <end position="183"/>
    </location>
</feature>
<dbReference type="PANTHER" id="PTHR37955:SF1">
    <property type="entry name" value="DEP DOMAIN-CONTAINING PROTEIN"/>
    <property type="match status" value="1"/>
</dbReference>
<gene>
    <name evidence="6" type="ORF">FHX64_001329</name>
</gene>
<dbReference type="RefSeq" id="WP_183412964.1">
    <property type="nucleotide sequence ID" value="NZ_JACHYB010000001.1"/>
</dbReference>
<feature type="transmembrane region" description="Helical" evidence="5">
    <location>
        <begin position="195"/>
        <end position="216"/>
    </location>
</feature>
<evidence type="ECO:0000313" key="7">
    <source>
        <dbReference type="Proteomes" id="UP000544222"/>
    </source>
</evidence>